<dbReference type="SUPFAM" id="SSF53623">
    <property type="entry name" value="MurD-like peptide ligases, catalytic domain"/>
    <property type="match status" value="1"/>
</dbReference>
<keyword evidence="10 20" id="KW-0274">FAD</keyword>
<keyword evidence="9 21" id="KW-0547">Nucleotide-binding</keyword>
<keyword evidence="7 21" id="KW-0132">Cell division</keyword>
<dbReference type="PATRIC" id="fig|1679444.3.peg.2561"/>
<keyword evidence="24" id="KW-1185">Reference proteome</keyword>
<dbReference type="InterPro" id="IPR036318">
    <property type="entry name" value="FAD-bd_PCMH-like_sf"/>
</dbReference>
<dbReference type="GO" id="GO:0071949">
    <property type="term" value="F:FAD binding"/>
    <property type="evidence" value="ECO:0007669"/>
    <property type="project" value="InterPro"/>
</dbReference>
<evidence type="ECO:0000256" key="19">
    <source>
        <dbReference type="ARBA" id="ARBA00048914"/>
    </source>
</evidence>
<gene>
    <name evidence="21" type="primary">murC</name>
    <name evidence="20" type="synonym">murB</name>
    <name evidence="23" type="ORF">PYTT_0944</name>
</gene>
<dbReference type="InterPro" id="IPR006094">
    <property type="entry name" value="Oxid_FAD_bind_N"/>
</dbReference>
<keyword evidence="15 20" id="KW-0560">Oxidoreductase</keyword>
<dbReference type="Pfam" id="PF01225">
    <property type="entry name" value="Mur_ligase"/>
    <property type="match status" value="1"/>
</dbReference>
<dbReference type="GO" id="GO:0008360">
    <property type="term" value="P:regulation of cell shape"/>
    <property type="evidence" value="ECO:0007669"/>
    <property type="project" value="UniProtKB-KW"/>
</dbReference>
<comment type="function">
    <text evidence="2 21">Cell wall formation.</text>
</comment>
<comment type="catalytic activity">
    <reaction evidence="18 21">
        <text>UDP-N-acetyl-alpha-D-muramate + L-alanine + ATP = UDP-N-acetyl-alpha-D-muramoyl-L-alanine + ADP + phosphate + H(+)</text>
        <dbReference type="Rhea" id="RHEA:23372"/>
        <dbReference type="ChEBI" id="CHEBI:15378"/>
        <dbReference type="ChEBI" id="CHEBI:30616"/>
        <dbReference type="ChEBI" id="CHEBI:43474"/>
        <dbReference type="ChEBI" id="CHEBI:57972"/>
        <dbReference type="ChEBI" id="CHEBI:70757"/>
        <dbReference type="ChEBI" id="CHEBI:83898"/>
        <dbReference type="ChEBI" id="CHEBI:456216"/>
        <dbReference type="EC" id="6.3.2.8"/>
    </reaction>
</comment>
<evidence type="ECO:0000256" key="15">
    <source>
        <dbReference type="ARBA" id="ARBA00023002"/>
    </source>
</evidence>
<evidence type="ECO:0000256" key="18">
    <source>
        <dbReference type="ARBA" id="ARBA00047833"/>
    </source>
</evidence>
<evidence type="ECO:0000313" key="24">
    <source>
        <dbReference type="Proteomes" id="UP000176204"/>
    </source>
</evidence>
<comment type="subcellular location">
    <subcellularLocation>
        <location evidence="3 21">Cytoplasm</location>
    </subcellularLocation>
</comment>
<feature type="domain" description="FAD-binding PCMH-type" evidence="22">
    <location>
        <begin position="491"/>
        <end position="671"/>
    </location>
</feature>
<sequence length="766" mass="83695">MIERLRQRLLDRSHPVRIHLIGVAGSGMSGLARMLLEMGHRVSGCDRVTSDETESLQSSGLVFSSPHSAEAVADAEIVIYSSAIRESNVALAAARANGAFCLRRADCLAAILNGKKGIVVAGTHGKTTTSSMTTHLLREGRLRPCHYVGAEIPVLGANAHWNEESEYLVAEGDESDGTLVNYLPEHSIMLNIEAEHLDFYRDLDHIKEVFHRLARQTRGRIFYCGVDAGARDVGSQYPNSVSYGWNDTDYTASDVTEMRGRTLFTVKYRGEELGRVELGIPGRHNVLNALVAVAVALELGCSFAAITSGLASFAGARRRFETKYLSPSYRIVDDYGHHPTEIAATLQTARSLNPKRLVVLFQPHRYTRTQLLQEDFGKVLQAADKVYVADVYPASETPIEGISGQTIVDAMRRHGPVETCFLPNLCLAHHTVGNDLRPGDLLVTLGAGNVHEAGTKIARDLAMMEDLQRNVENPVCWAIYEPMRKHTTLGVGGDAQYWIEPDSYANMRGVVNFFKDRNIPVHVIGRGSNLIVRNGGIRGAVVHPSGGAFEELRAEGTRIMAGAGIRLKKLASFASANGIAGFEWMDGIPGQVGGSLRMNAGAMGEDMWQRLVSVTCLDEDGEIREHAREEMTEAEYRSMPDLYRNFVMGAVFKGEAGDPAEIEARMEASRTRRKATQPLEPSAGCTFMNPPEAPAGKLIDELGLKGLRHGGAMISPVHANFIVNTGGANAENVTELIDVIRRTVQEERGIALRTEVQAIGDREAQF</sequence>
<dbReference type="UniPathway" id="UPA00219"/>
<dbReference type="GO" id="GO:0005524">
    <property type="term" value="F:ATP binding"/>
    <property type="evidence" value="ECO:0007669"/>
    <property type="project" value="UniProtKB-UniRule"/>
</dbReference>
<dbReference type="KEGG" id="agl:PYTT_0944"/>
<evidence type="ECO:0000259" key="22">
    <source>
        <dbReference type="PROSITE" id="PS51387"/>
    </source>
</evidence>
<keyword evidence="17 21" id="KW-0961">Cell wall biogenesis/degradation</keyword>
<keyword evidence="11 21" id="KW-0067">ATP-binding</keyword>
<dbReference type="InterPro" id="IPR000713">
    <property type="entry name" value="Mur_ligase_N"/>
</dbReference>
<dbReference type="InterPro" id="IPR003170">
    <property type="entry name" value="MurB"/>
</dbReference>
<dbReference type="NCBIfam" id="TIGR00179">
    <property type="entry name" value="murB"/>
    <property type="match status" value="1"/>
</dbReference>
<dbReference type="InterPro" id="IPR016169">
    <property type="entry name" value="FAD-bd_PCMH_sub2"/>
</dbReference>
<evidence type="ECO:0000256" key="14">
    <source>
        <dbReference type="ARBA" id="ARBA00022984"/>
    </source>
</evidence>
<evidence type="ECO:0000256" key="12">
    <source>
        <dbReference type="ARBA" id="ARBA00022857"/>
    </source>
</evidence>
<evidence type="ECO:0000256" key="11">
    <source>
        <dbReference type="ARBA" id="ARBA00022840"/>
    </source>
</evidence>
<dbReference type="InterPro" id="IPR016167">
    <property type="entry name" value="FAD-bd_PCMH_sub1"/>
</dbReference>
<dbReference type="PANTHER" id="PTHR43445:SF3">
    <property type="entry name" value="UDP-N-ACETYLMURAMATE--L-ALANINE LIGASE"/>
    <property type="match status" value="1"/>
</dbReference>
<keyword evidence="5 21" id="KW-0963">Cytoplasm</keyword>
<dbReference type="InterPro" id="IPR013221">
    <property type="entry name" value="Mur_ligase_cen"/>
</dbReference>
<dbReference type="HAMAP" id="MF_00046">
    <property type="entry name" value="MurC"/>
    <property type="match status" value="1"/>
</dbReference>
<dbReference type="InterPro" id="IPR036635">
    <property type="entry name" value="MurB_C_sf"/>
</dbReference>
<comment type="similarity">
    <text evidence="20">Belongs to the MurB family.</text>
</comment>
<dbReference type="InterPro" id="IPR050061">
    <property type="entry name" value="MurCDEF_pg_biosynth"/>
</dbReference>
<evidence type="ECO:0000256" key="16">
    <source>
        <dbReference type="ARBA" id="ARBA00023306"/>
    </source>
</evidence>
<feature type="active site" description="Proton donor" evidence="20">
    <location>
        <position position="685"/>
    </location>
</feature>
<evidence type="ECO:0000256" key="8">
    <source>
        <dbReference type="ARBA" id="ARBA00022630"/>
    </source>
</evidence>
<dbReference type="NCBIfam" id="NF010480">
    <property type="entry name" value="PRK13905.1"/>
    <property type="match status" value="1"/>
</dbReference>
<dbReference type="Pfam" id="PF08245">
    <property type="entry name" value="Mur_ligase_M"/>
    <property type="match status" value="1"/>
</dbReference>
<evidence type="ECO:0000256" key="2">
    <source>
        <dbReference type="ARBA" id="ARBA00003921"/>
    </source>
</evidence>
<reference evidence="24" key="1">
    <citation type="submission" date="2016-09" db="EMBL/GenBank/DDBJ databases">
        <authorList>
            <person name="Koehorst J."/>
        </authorList>
    </citation>
    <scope>NUCLEOTIDE SEQUENCE [LARGE SCALE GENOMIC DNA]</scope>
</reference>
<accession>A0A1C7PCM3</accession>
<dbReference type="Gene3D" id="3.30.43.10">
    <property type="entry name" value="Uridine Diphospho-n-acetylenolpyruvylglucosamine Reductase, domain 2"/>
    <property type="match status" value="1"/>
</dbReference>
<keyword evidence="6 21" id="KW-0436">Ligase</keyword>
<evidence type="ECO:0000256" key="1">
    <source>
        <dbReference type="ARBA" id="ARBA00001974"/>
    </source>
</evidence>
<dbReference type="RefSeq" id="WP_067774573.1">
    <property type="nucleotide sequence ID" value="NZ_LIGX01000019.1"/>
</dbReference>
<feature type="active site" evidence="20">
    <location>
        <position position="755"/>
    </location>
</feature>
<evidence type="ECO:0000256" key="5">
    <source>
        <dbReference type="ARBA" id="ARBA00022490"/>
    </source>
</evidence>
<dbReference type="Gene3D" id="3.90.190.20">
    <property type="entry name" value="Mur ligase, C-terminal domain"/>
    <property type="match status" value="1"/>
</dbReference>
<dbReference type="SUPFAM" id="SSF53244">
    <property type="entry name" value="MurD-like peptide ligases, peptide-binding domain"/>
    <property type="match status" value="1"/>
</dbReference>
<dbReference type="EC" id="6.3.2.8" evidence="21"/>
<dbReference type="InterPro" id="IPR004101">
    <property type="entry name" value="Mur_ligase_C"/>
</dbReference>
<dbReference type="InterPro" id="IPR016166">
    <property type="entry name" value="FAD-bd_PCMH"/>
</dbReference>
<dbReference type="GO" id="GO:0005737">
    <property type="term" value="C:cytoplasm"/>
    <property type="evidence" value="ECO:0007669"/>
    <property type="project" value="UniProtKB-SubCell"/>
</dbReference>
<dbReference type="Proteomes" id="UP000176204">
    <property type="component" value="Chromosome I"/>
</dbReference>
<organism evidence="23 24">
    <name type="scientific">Akkermansia glycaniphila</name>
    <dbReference type="NCBI Taxonomy" id="1679444"/>
    <lineage>
        <taxon>Bacteria</taxon>
        <taxon>Pseudomonadati</taxon>
        <taxon>Verrucomicrobiota</taxon>
        <taxon>Verrucomicrobiia</taxon>
        <taxon>Verrucomicrobiales</taxon>
        <taxon>Akkermansiaceae</taxon>
        <taxon>Akkermansia</taxon>
    </lineage>
</organism>
<dbReference type="InterPro" id="IPR036615">
    <property type="entry name" value="Mur_ligase_C_dom_sf"/>
</dbReference>
<dbReference type="OrthoDB" id="9804126at2"/>
<dbReference type="SUPFAM" id="SSF56176">
    <property type="entry name" value="FAD-binding/transporter-associated domain-like"/>
    <property type="match status" value="1"/>
</dbReference>
<dbReference type="EC" id="1.3.1.98" evidence="20"/>
<evidence type="ECO:0000256" key="10">
    <source>
        <dbReference type="ARBA" id="ARBA00022827"/>
    </source>
</evidence>
<dbReference type="NCBIfam" id="TIGR01082">
    <property type="entry name" value="murC"/>
    <property type="match status" value="1"/>
</dbReference>
<name>A0A1C7PCM3_9BACT</name>
<dbReference type="Gene3D" id="3.90.78.10">
    <property type="entry name" value="UDP-N-acetylenolpyruvoylglucosamine reductase, C-terminal domain"/>
    <property type="match status" value="1"/>
</dbReference>
<evidence type="ECO:0000256" key="20">
    <source>
        <dbReference type="HAMAP-Rule" id="MF_00037"/>
    </source>
</evidence>
<dbReference type="Pfam" id="PF01565">
    <property type="entry name" value="FAD_binding_4"/>
    <property type="match status" value="1"/>
</dbReference>
<feature type="binding site" evidence="21">
    <location>
        <begin position="122"/>
        <end position="128"/>
    </location>
    <ligand>
        <name>ATP</name>
        <dbReference type="ChEBI" id="CHEBI:30616"/>
    </ligand>
</feature>
<dbReference type="Gene3D" id="3.30.465.10">
    <property type="match status" value="1"/>
</dbReference>
<dbReference type="InterPro" id="IPR005758">
    <property type="entry name" value="UDP-N-AcMur_Ala_ligase_MurC"/>
</dbReference>
<evidence type="ECO:0000256" key="6">
    <source>
        <dbReference type="ARBA" id="ARBA00022598"/>
    </source>
</evidence>
<evidence type="ECO:0000256" key="4">
    <source>
        <dbReference type="ARBA" id="ARBA00004752"/>
    </source>
</evidence>
<proteinExistence type="inferred from homology"/>
<dbReference type="GO" id="GO:0008763">
    <property type="term" value="F:UDP-N-acetylmuramate-L-alanine ligase activity"/>
    <property type="evidence" value="ECO:0007669"/>
    <property type="project" value="UniProtKB-UniRule"/>
</dbReference>
<evidence type="ECO:0000256" key="9">
    <source>
        <dbReference type="ARBA" id="ARBA00022741"/>
    </source>
</evidence>
<dbReference type="Pfam" id="PF02873">
    <property type="entry name" value="MurB_C"/>
    <property type="match status" value="1"/>
</dbReference>
<dbReference type="GO" id="GO:0071555">
    <property type="term" value="P:cell wall organization"/>
    <property type="evidence" value="ECO:0007669"/>
    <property type="project" value="UniProtKB-KW"/>
</dbReference>
<dbReference type="Pfam" id="PF02875">
    <property type="entry name" value="Mur_ligase_C"/>
    <property type="match status" value="1"/>
</dbReference>
<evidence type="ECO:0000313" key="23">
    <source>
        <dbReference type="EMBL" id="SEH81440.1"/>
    </source>
</evidence>
<dbReference type="Gene3D" id="3.40.1190.10">
    <property type="entry name" value="Mur-like, catalytic domain"/>
    <property type="match status" value="1"/>
</dbReference>
<dbReference type="InterPro" id="IPR036565">
    <property type="entry name" value="Mur-like_cat_sf"/>
</dbReference>
<comment type="catalytic activity">
    <reaction evidence="19 20">
        <text>UDP-N-acetyl-alpha-D-muramate + NADP(+) = UDP-N-acetyl-3-O-(1-carboxyvinyl)-alpha-D-glucosamine + NADPH + H(+)</text>
        <dbReference type="Rhea" id="RHEA:12248"/>
        <dbReference type="ChEBI" id="CHEBI:15378"/>
        <dbReference type="ChEBI" id="CHEBI:57783"/>
        <dbReference type="ChEBI" id="CHEBI:58349"/>
        <dbReference type="ChEBI" id="CHEBI:68483"/>
        <dbReference type="ChEBI" id="CHEBI:70757"/>
        <dbReference type="EC" id="1.3.1.98"/>
    </reaction>
</comment>
<keyword evidence="8 20" id="KW-0285">Flavoprotein</keyword>
<dbReference type="AlphaFoldDB" id="A0A1C7PCM3"/>
<feature type="active site" evidence="20">
    <location>
        <position position="637"/>
    </location>
</feature>
<keyword evidence="13 21" id="KW-0133">Cell shape</keyword>
<dbReference type="Gene3D" id="3.40.50.720">
    <property type="entry name" value="NAD(P)-binding Rossmann-like Domain"/>
    <property type="match status" value="1"/>
</dbReference>
<dbReference type="STRING" id="1679444.PYTT_0944"/>
<dbReference type="SUPFAM" id="SSF56194">
    <property type="entry name" value="Uridine diphospho-N-Acetylenolpyruvylglucosamine reductase, MurB, C-terminal domain"/>
    <property type="match status" value="1"/>
</dbReference>
<comment type="cofactor">
    <cofactor evidence="1 20">
        <name>FAD</name>
        <dbReference type="ChEBI" id="CHEBI:57692"/>
    </cofactor>
</comment>
<keyword evidence="12 20" id="KW-0521">NADP</keyword>
<evidence type="ECO:0000256" key="21">
    <source>
        <dbReference type="HAMAP-Rule" id="MF_00046"/>
    </source>
</evidence>
<dbReference type="HAMAP" id="MF_00037">
    <property type="entry name" value="MurB"/>
    <property type="match status" value="1"/>
</dbReference>
<dbReference type="EMBL" id="LT629973">
    <property type="protein sequence ID" value="SEH81440.1"/>
    <property type="molecule type" value="Genomic_DNA"/>
</dbReference>
<dbReference type="PANTHER" id="PTHR43445">
    <property type="entry name" value="UDP-N-ACETYLMURAMATE--L-ALANINE LIGASE-RELATED"/>
    <property type="match status" value="1"/>
</dbReference>
<evidence type="ECO:0000256" key="17">
    <source>
        <dbReference type="ARBA" id="ARBA00023316"/>
    </source>
</evidence>
<dbReference type="InterPro" id="IPR011601">
    <property type="entry name" value="MurB_C"/>
</dbReference>
<dbReference type="GO" id="GO:0051301">
    <property type="term" value="P:cell division"/>
    <property type="evidence" value="ECO:0007669"/>
    <property type="project" value="UniProtKB-KW"/>
</dbReference>
<dbReference type="GO" id="GO:0008762">
    <property type="term" value="F:UDP-N-acetylmuramate dehydrogenase activity"/>
    <property type="evidence" value="ECO:0007669"/>
    <property type="project" value="UniProtKB-UniRule"/>
</dbReference>
<dbReference type="SUPFAM" id="SSF51984">
    <property type="entry name" value="MurCD N-terminal domain"/>
    <property type="match status" value="1"/>
</dbReference>
<protein>
    <recommendedName>
        <fullName evidence="20 21">Multifunctional fusion protein</fullName>
    </recommendedName>
    <domain>
        <recommendedName>
            <fullName evidence="20">UDP-N-acetylenolpyruvoylglucosamine reductase</fullName>
            <ecNumber evidence="20">1.3.1.98</ecNumber>
        </recommendedName>
        <alternativeName>
            <fullName evidence="20">UDP-N-acetylmuramate dehydrogenase</fullName>
        </alternativeName>
    </domain>
    <domain>
        <recommendedName>
            <fullName evidence="21">UDP-N-acetylmuramate--L-alanine ligase</fullName>
            <ecNumber evidence="21">6.3.2.8</ecNumber>
        </recommendedName>
        <alternativeName>
            <fullName evidence="21">UDP-N-acetylmuramoyl-L-alanine synthetase</fullName>
        </alternativeName>
    </domain>
</protein>
<dbReference type="GO" id="GO:0009252">
    <property type="term" value="P:peptidoglycan biosynthetic process"/>
    <property type="evidence" value="ECO:0007669"/>
    <property type="project" value="UniProtKB-UniRule"/>
</dbReference>
<comment type="similarity">
    <text evidence="21">Belongs to the MurCDEF family.</text>
</comment>
<dbReference type="PROSITE" id="PS51387">
    <property type="entry name" value="FAD_PCMH"/>
    <property type="match status" value="1"/>
</dbReference>
<evidence type="ECO:0000256" key="13">
    <source>
        <dbReference type="ARBA" id="ARBA00022960"/>
    </source>
</evidence>
<comment type="pathway">
    <text evidence="4 21">Cell wall biogenesis; peptidoglycan biosynthesis.</text>
</comment>
<keyword evidence="16 21" id="KW-0131">Cell cycle</keyword>
<evidence type="ECO:0000256" key="7">
    <source>
        <dbReference type="ARBA" id="ARBA00022618"/>
    </source>
</evidence>
<keyword evidence="14 21" id="KW-0573">Peptidoglycan synthesis</keyword>
<evidence type="ECO:0000256" key="3">
    <source>
        <dbReference type="ARBA" id="ARBA00004496"/>
    </source>
</evidence>